<dbReference type="GO" id="GO:0005524">
    <property type="term" value="F:ATP binding"/>
    <property type="evidence" value="ECO:0007669"/>
    <property type="project" value="UniProtKB-UniRule"/>
</dbReference>
<keyword evidence="6" id="KW-0092">Biotin</keyword>
<dbReference type="PROSITE" id="PS00866">
    <property type="entry name" value="CPSASE_1"/>
    <property type="match status" value="1"/>
</dbReference>
<dbReference type="InterPro" id="IPR005481">
    <property type="entry name" value="BC-like_N"/>
</dbReference>
<dbReference type="EC" id="6.3.4.14" evidence="2"/>
<dbReference type="GO" id="GO:0046872">
    <property type="term" value="F:metal ion binding"/>
    <property type="evidence" value="ECO:0007669"/>
    <property type="project" value="InterPro"/>
</dbReference>
<evidence type="ECO:0000313" key="13">
    <source>
        <dbReference type="Proteomes" id="UP000062912"/>
    </source>
</evidence>
<dbReference type="Pfam" id="PF02786">
    <property type="entry name" value="CPSase_L_D2"/>
    <property type="match status" value="1"/>
</dbReference>
<comment type="caution">
    <text evidence="12">The sequence shown here is derived from an EMBL/GenBank/DDBJ whole genome shotgun (WGS) entry which is preliminary data.</text>
</comment>
<evidence type="ECO:0000256" key="9">
    <source>
        <dbReference type="SAM" id="MobiDB-lite"/>
    </source>
</evidence>
<dbReference type="Pfam" id="PF02785">
    <property type="entry name" value="Biotin_carb_C"/>
    <property type="match status" value="1"/>
</dbReference>
<evidence type="ECO:0000259" key="11">
    <source>
        <dbReference type="PROSITE" id="PS50979"/>
    </source>
</evidence>
<dbReference type="InterPro" id="IPR011054">
    <property type="entry name" value="Rudment_hybrid_motif"/>
</dbReference>
<dbReference type="Proteomes" id="UP000062912">
    <property type="component" value="Unassembled WGS sequence"/>
</dbReference>
<dbReference type="OrthoDB" id="9803706at2"/>
<dbReference type="InterPro" id="IPR011761">
    <property type="entry name" value="ATP-grasp"/>
</dbReference>
<feature type="domain" description="Biotin carboxylation" evidence="11">
    <location>
        <begin position="15"/>
        <end position="460"/>
    </location>
</feature>
<keyword evidence="5 8" id="KW-0067">ATP-binding</keyword>
<evidence type="ECO:0000256" key="7">
    <source>
        <dbReference type="ARBA" id="ARBA00048600"/>
    </source>
</evidence>
<dbReference type="PROSITE" id="PS50979">
    <property type="entry name" value="BC"/>
    <property type="match status" value="1"/>
</dbReference>
<dbReference type="InterPro" id="IPR011764">
    <property type="entry name" value="Biotin_carboxylation_dom"/>
</dbReference>
<dbReference type="FunFam" id="3.30.1490.20:FF:000018">
    <property type="entry name" value="Biotin carboxylase"/>
    <property type="match status" value="1"/>
</dbReference>
<dbReference type="NCBIfam" id="NF009471">
    <property type="entry name" value="PRK12833.1"/>
    <property type="match status" value="1"/>
</dbReference>
<evidence type="ECO:0000256" key="8">
    <source>
        <dbReference type="PROSITE-ProRule" id="PRU00409"/>
    </source>
</evidence>
<keyword evidence="4 8" id="KW-0547">Nucleotide-binding</keyword>
<dbReference type="SMART" id="SM00878">
    <property type="entry name" value="Biotin_carb_C"/>
    <property type="match status" value="1"/>
</dbReference>
<comment type="function">
    <text evidence="1">This protein is a component of the acetyl coenzyme A carboxylase complex; first, biotin carboxylase catalyzes the carboxylation of the carrier protein and then the transcarboxylase transfers the carboxyl group to form malonyl-CoA.</text>
</comment>
<evidence type="ECO:0000256" key="4">
    <source>
        <dbReference type="ARBA" id="ARBA00022741"/>
    </source>
</evidence>
<dbReference type="NCBIfam" id="NF006367">
    <property type="entry name" value="PRK08591.1"/>
    <property type="match status" value="1"/>
</dbReference>
<accession>A0A132E8A8</accession>
<name>A0A132E8A8_9BURK</name>
<comment type="catalytic activity">
    <reaction evidence="7">
        <text>N(6)-biotinyl-L-lysyl-[protein] + hydrogencarbonate + ATP = N(6)-carboxybiotinyl-L-lysyl-[protein] + ADP + phosphate + H(+)</text>
        <dbReference type="Rhea" id="RHEA:13501"/>
        <dbReference type="Rhea" id="RHEA-COMP:10505"/>
        <dbReference type="Rhea" id="RHEA-COMP:10506"/>
        <dbReference type="ChEBI" id="CHEBI:15378"/>
        <dbReference type="ChEBI" id="CHEBI:17544"/>
        <dbReference type="ChEBI" id="CHEBI:30616"/>
        <dbReference type="ChEBI" id="CHEBI:43474"/>
        <dbReference type="ChEBI" id="CHEBI:83144"/>
        <dbReference type="ChEBI" id="CHEBI:83145"/>
        <dbReference type="ChEBI" id="CHEBI:456216"/>
        <dbReference type="EC" id="6.3.4.14"/>
    </reaction>
</comment>
<dbReference type="SUPFAM" id="SSF56059">
    <property type="entry name" value="Glutathione synthetase ATP-binding domain-like"/>
    <property type="match status" value="1"/>
</dbReference>
<dbReference type="InterPro" id="IPR016185">
    <property type="entry name" value="PreATP-grasp_dom_sf"/>
</dbReference>
<dbReference type="GO" id="GO:0004075">
    <property type="term" value="F:biotin carboxylase activity"/>
    <property type="evidence" value="ECO:0007669"/>
    <property type="project" value="UniProtKB-EC"/>
</dbReference>
<feature type="region of interest" description="Disordered" evidence="9">
    <location>
        <begin position="476"/>
        <end position="498"/>
    </location>
</feature>
<protein>
    <recommendedName>
        <fullName evidence="2">biotin carboxylase</fullName>
        <ecNumber evidence="2">6.3.4.14</ecNumber>
    </recommendedName>
</protein>
<evidence type="ECO:0000256" key="3">
    <source>
        <dbReference type="ARBA" id="ARBA00022598"/>
    </source>
</evidence>
<dbReference type="FunFam" id="3.40.50.20:FF:000010">
    <property type="entry name" value="Propionyl-CoA carboxylase subunit alpha"/>
    <property type="match status" value="1"/>
</dbReference>
<dbReference type="InterPro" id="IPR051602">
    <property type="entry name" value="ACC_Biotin_Carboxylase"/>
</dbReference>
<dbReference type="SUPFAM" id="SSF52440">
    <property type="entry name" value="PreATP-grasp domain"/>
    <property type="match status" value="1"/>
</dbReference>
<dbReference type="RefSeq" id="WP_060246674.1">
    <property type="nucleotide sequence ID" value="NZ_LPJR01000093.1"/>
</dbReference>
<evidence type="ECO:0000259" key="10">
    <source>
        <dbReference type="PROSITE" id="PS50975"/>
    </source>
</evidence>
<dbReference type="PROSITE" id="PS00867">
    <property type="entry name" value="CPSASE_2"/>
    <property type="match status" value="1"/>
</dbReference>
<evidence type="ECO:0000256" key="1">
    <source>
        <dbReference type="ARBA" id="ARBA00003761"/>
    </source>
</evidence>
<sequence length="498" mass="53361">MNSATSCDAFYRPSRIRTVLVANRGEIAVRVIRAAHELGMRAVAVVSDADRDSLAARMADEAVHIGSSHAAKSYLNPAAILDAARQCGADAIHPGYGFLSENAAFAAQVEAAGLIFVGPDARVIATMGDKARARDTARRANVPTVPGSDGVVQSLDAAREVAARIGYPVMIKAAAGGGGRGIRVAHDAAQLDAELPLAQREAQAAFGDGGVYLERFIARARHIEVQVLGDGRDVVHLFERECSLQRRRQKILEEAPSPSLTPALRAELCASATRLAREVGYRSAGTLEYLFDDARGEFYFIEMNTRIQVEHPVTEAITGIDLVRETLRIADGEPLRFVQQDIAMRGAALECRINAEDPLHDFRPNPGRIDALVWPTGPGVRVDSLLYPGYVVPPFYDSLLAKLIVHDESRAAALQRLSRALGELQVGGMKTTAPLHAALLADADVRAGRYHTNFLEAWMPRWRAALDAAAVAGSRSAPASGSESANANADATRVGEAL</sequence>
<proteinExistence type="predicted"/>
<dbReference type="EMBL" id="LPJR01000093">
    <property type="protein sequence ID" value="KWF17673.1"/>
    <property type="molecule type" value="Genomic_DNA"/>
</dbReference>
<dbReference type="Gene3D" id="3.30.470.20">
    <property type="entry name" value="ATP-grasp fold, B domain"/>
    <property type="match status" value="1"/>
</dbReference>
<feature type="domain" description="ATP-grasp" evidence="10">
    <location>
        <begin position="134"/>
        <end position="331"/>
    </location>
</feature>
<evidence type="ECO:0000256" key="6">
    <source>
        <dbReference type="ARBA" id="ARBA00023267"/>
    </source>
</evidence>
<organism evidence="12 13">
    <name type="scientific">Burkholderia pseudomultivorans</name>
    <dbReference type="NCBI Taxonomy" id="1207504"/>
    <lineage>
        <taxon>Bacteria</taxon>
        <taxon>Pseudomonadati</taxon>
        <taxon>Pseudomonadota</taxon>
        <taxon>Betaproteobacteria</taxon>
        <taxon>Burkholderiales</taxon>
        <taxon>Burkholderiaceae</taxon>
        <taxon>Burkholderia</taxon>
        <taxon>Burkholderia cepacia complex</taxon>
    </lineage>
</organism>
<dbReference type="InterPro" id="IPR005482">
    <property type="entry name" value="Biotin_COase_C"/>
</dbReference>
<dbReference type="SUPFAM" id="SSF51246">
    <property type="entry name" value="Rudiment single hybrid motif"/>
    <property type="match status" value="1"/>
</dbReference>
<dbReference type="Pfam" id="PF00289">
    <property type="entry name" value="Biotin_carb_N"/>
    <property type="match status" value="1"/>
</dbReference>
<dbReference type="InterPro" id="IPR005479">
    <property type="entry name" value="CPAse_ATP-bd"/>
</dbReference>
<dbReference type="PANTHER" id="PTHR48095">
    <property type="entry name" value="PYRUVATE CARBOXYLASE SUBUNIT A"/>
    <property type="match status" value="1"/>
</dbReference>
<keyword evidence="3" id="KW-0436">Ligase</keyword>
<evidence type="ECO:0000256" key="2">
    <source>
        <dbReference type="ARBA" id="ARBA00013263"/>
    </source>
</evidence>
<dbReference type="AlphaFoldDB" id="A0A132E8A8"/>
<gene>
    <name evidence="12" type="ORF">WT56_31475</name>
</gene>
<dbReference type="PROSITE" id="PS50975">
    <property type="entry name" value="ATP_GRASP"/>
    <property type="match status" value="1"/>
</dbReference>
<reference evidence="12 13" key="1">
    <citation type="submission" date="2015-11" db="EMBL/GenBank/DDBJ databases">
        <title>Expanding the genomic diversity of Burkholderia species for the development of highly accurate diagnostics.</title>
        <authorList>
            <person name="Sahl J."/>
            <person name="Keim P."/>
            <person name="Wagner D."/>
        </authorList>
    </citation>
    <scope>NUCLEOTIDE SEQUENCE [LARGE SCALE GENOMIC DNA]</scope>
    <source>
        <strain evidence="12 13">MSMB368WGS</strain>
    </source>
</reference>
<dbReference type="PANTHER" id="PTHR48095:SF2">
    <property type="entry name" value="BIOTIN CARBOXYLASE, CHLOROPLASTIC"/>
    <property type="match status" value="1"/>
</dbReference>
<feature type="compositionally biased region" description="Low complexity" evidence="9">
    <location>
        <begin position="476"/>
        <end position="485"/>
    </location>
</feature>
<evidence type="ECO:0000313" key="12">
    <source>
        <dbReference type="EMBL" id="KWF17673.1"/>
    </source>
</evidence>
<evidence type="ECO:0000256" key="5">
    <source>
        <dbReference type="ARBA" id="ARBA00022840"/>
    </source>
</evidence>